<keyword evidence="4" id="KW-0677">Repeat</keyword>
<comment type="caution">
    <text evidence="7">The sequence shown here is derived from an EMBL/GenBank/DDBJ whole genome shotgun (WGS) entry which is preliminary data.</text>
</comment>
<sequence length="260" mass="29918">MEFHNDLIDCNTADAHPSTERDVYQYDGSHIEDGIASKITRYICIGLLCVPEDFADIPKMPSVLFMLDMPLLVPGTLTTFISMPVMWDKRFKGYRLRSKLKGDVNTISCRTCVKAAAQEIQERCQFNKKAIIWFDARMVRYSNQDFFGIPETYTGGKGFQFRKDVEMDERVALDNPSWKIYGLVQCTRDISNVSCKDCLVKLLKNIEQCCRERLGWRIMSPSCHLRYGQIFYQQPMRSSGYMMKTLMASSNLMPCAVTLP</sequence>
<evidence type="ECO:0000256" key="1">
    <source>
        <dbReference type="ARBA" id="ARBA00004613"/>
    </source>
</evidence>
<feature type="domain" description="Gnk2-homologous" evidence="6">
    <location>
        <begin position="119"/>
        <end position="232"/>
    </location>
</feature>
<dbReference type="Gene3D" id="3.30.430.20">
    <property type="entry name" value="Gnk2 domain, C-X8-C-X2-C motif"/>
    <property type="match status" value="2"/>
</dbReference>
<dbReference type="InterPro" id="IPR050581">
    <property type="entry name" value="CRR_secretory_protein"/>
</dbReference>
<dbReference type="EMBL" id="QGNW01000194">
    <property type="protein sequence ID" value="RVW86442.1"/>
    <property type="molecule type" value="Genomic_DNA"/>
</dbReference>
<dbReference type="PANTHER" id="PTHR32411">
    <property type="entry name" value="CYSTEINE-RICH REPEAT SECRETORY PROTEIN 38-RELATED"/>
    <property type="match status" value="1"/>
</dbReference>
<dbReference type="AlphaFoldDB" id="A0A438HPR2"/>
<accession>A0A438HPR2</accession>
<dbReference type="GO" id="GO:0016301">
    <property type="term" value="F:kinase activity"/>
    <property type="evidence" value="ECO:0007669"/>
    <property type="project" value="UniProtKB-KW"/>
</dbReference>
<proteinExistence type="inferred from homology"/>
<evidence type="ECO:0000313" key="7">
    <source>
        <dbReference type="EMBL" id="RVW86442.1"/>
    </source>
</evidence>
<dbReference type="GO" id="GO:0005576">
    <property type="term" value="C:extracellular region"/>
    <property type="evidence" value="ECO:0007669"/>
    <property type="project" value="UniProtKB-SubCell"/>
</dbReference>
<keyword evidence="7" id="KW-0675">Receptor</keyword>
<organism evidence="7 8">
    <name type="scientific">Vitis vinifera</name>
    <name type="common">Grape</name>
    <dbReference type="NCBI Taxonomy" id="29760"/>
    <lineage>
        <taxon>Eukaryota</taxon>
        <taxon>Viridiplantae</taxon>
        <taxon>Streptophyta</taxon>
        <taxon>Embryophyta</taxon>
        <taxon>Tracheophyta</taxon>
        <taxon>Spermatophyta</taxon>
        <taxon>Magnoliopsida</taxon>
        <taxon>eudicotyledons</taxon>
        <taxon>Gunneridae</taxon>
        <taxon>Pentapetalae</taxon>
        <taxon>rosids</taxon>
        <taxon>Vitales</taxon>
        <taxon>Vitaceae</taxon>
        <taxon>Viteae</taxon>
        <taxon>Vitis</taxon>
    </lineage>
</organism>
<evidence type="ECO:0000313" key="8">
    <source>
        <dbReference type="Proteomes" id="UP000288805"/>
    </source>
</evidence>
<keyword evidence="3" id="KW-0732">Signal</keyword>
<reference evidence="7 8" key="1">
    <citation type="journal article" date="2018" name="PLoS Genet.">
        <title>Population sequencing reveals clonal diversity and ancestral inbreeding in the grapevine cultivar Chardonnay.</title>
        <authorList>
            <person name="Roach M.J."/>
            <person name="Johnson D.L."/>
            <person name="Bohlmann J."/>
            <person name="van Vuuren H.J."/>
            <person name="Jones S.J."/>
            <person name="Pretorius I.S."/>
            <person name="Schmidt S.A."/>
            <person name="Borneman A.R."/>
        </authorList>
    </citation>
    <scope>NUCLEOTIDE SEQUENCE [LARGE SCALE GENOMIC DNA]</scope>
    <source>
        <strain evidence="8">cv. Chardonnay</strain>
        <tissue evidence="7">Leaf</tissue>
    </source>
</reference>
<dbReference type="InterPro" id="IPR002902">
    <property type="entry name" value="GNK2"/>
</dbReference>
<dbReference type="PANTHER" id="PTHR32411:SF43">
    <property type="entry name" value="CYSTEINE-RICH REPEAT SECRETORY PROTEIN 38"/>
    <property type="match status" value="1"/>
</dbReference>
<keyword evidence="2" id="KW-0964">Secreted</keyword>
<evidence type="ECO:0000256" key="5">
    <source>
        <dbReference type="ARBA" id="ARBA00038515"/>
    </source>
</evidence>
<evidence type="ECO:0000256" key="2">
    <source>
        <dbReference type="ARBA" id="ARBA00022525"/>
    </source>
</evidence>
<keyword evidence="7" id="KW-0418">Kinase</keyword>
<evidence type="ECO:0000256" key="3">
    <source>
        <dbReference type="ARBA" id="ARBA00022729"/>
    </source>
</evidence>
<protein>
    <submittedName>
        <fullName evidence="7">Cysteine-rich receptor-like protein kinase 29</fullName>
    </submittedName>
</protein>
<comment type="subcellular location">
    <subcellularLocation>
        <location evidence="1">Secreted</location>
    </subcellularLocation>
</comment>
<dbReference type="Pfam" id="PF01657">
    <property type="entry name" value="Stress-antifung"/>
    <property type="match status" value="2"/>
</dbReference>
<evidence type="ECO:0000259" key="6">
    <source>
        <dbReference type="PROSITE" id="PS51473"/>
    </source>
</evidence>
<gene>
    <name evidence="7" type="primary">CRK29_14</name>
    <name evidence="7" type="ORF">CK203_035508</name>
</gene>
<dbReference type="Proteomes" id="UP000288805">
    <property type="component" value="Unassembled WGS sequence"/>
</dbReference>
<keyword evidence="7" id="KW-0808">Transferase</keyword>
<dbReference type="InterPro" id="IPR038408">
    <property type="entry name" value="GNK2_sf"/>
</dbReference>
<comment type="similarity">
    <text evidence="5">Belongs to the cysteine-rich repeat secretory protein family.</text>
</comment>
<evidence type="ECO:0000256" key="4">
    <source>
        <dbReference type="ARBA" id="ARBA00022737"/>
    </source>
</evidence>
<name>A0A438HPR2_VITVI</name>
<dbReference type="PROSITE" id="PS51473">
    <property type="entry name" value="GNK2"/>
    <property type="match status" value="1"/>
</dbReference>
<dbReference type="CDD" id="cd23509">
    <property type="entry name" value="Gnk2-like"/>
    <property type="match status" value="2"/>
</dbReference>